<dbReference type="GO" id="GO:0005829">
    <property type="term" value="C:cytosol"/>
    <property type="evidence" value="ECO:0007669"/>
    <property type="project" value="TreeGrafter"/>
</dbReference>
<evidence type="ECO:0000256" key="1">
    <source>
        <dbReference type="SAM" id="Phobius"/>
    </source>
</evidence>
<keyword evidence="1" id="KW-0812">Transmembrane</keyword>
<dbReference type="KEGG" id="clec:106661266"/>
<evidence type="ECO:0000313" key="2">
    <source>
        <dbReference type="EnsemblMetazoa" id="XP_014240038.1"/>
    </source>
</evidence>
<dbReference type="Proteomes" id="UP000494040">
    <property type="component" value="Unassembled WGS sequence"/>
</dbReference>
<dbReference type="GeneID" id="106661266"/>
<dbReference type="InterPro" id="IPR019172">
    <property type="entry name" value="Osteopetrosis-assoc_TM_1"/>
</dbReference>
<dbReference type="EnsemblMetazoa" id="XM_014384552.2">
    <property type="protein sequence ID" value="XP_014240038.1"/>
    <property type="gene ID" value="LOC106661266"/>
</dbReference>
<sequence length="271" mass="31422">MIYAKWSLILLFYLNIYFVFPVSLSEINKGISGGCTEMLDTFAAYSANFTYCAIKNARPIRLCTKCNDYYTILTIVYFEILKYPDVDGDCRDELFNLDRLQVVISGYRYVMDLWNRASCDSCFKPSSLGSLSPELTDTNAAIFNTSKALNGCIAKYRNESVFPDNVTCTECKSHYLKLNELYNHLKADTGEIAYCMDIVDLINTTRIGWSKTLGCSSIRKKSEYIFWISSGFFTLLPILFYFFIYAFTEKKFHPLINHNHWQQEEERQEQT</sequence>
<dbReference type="OMA" id="LKCCQRE"/>
<keyword evidence="1" id="KW-1133">Transmembrane helix</keyword>
<protein>
    <recommendedName>
        <fullName evidence="4">Osteopetrosis-associated transmembrane protein 1</fullName>
    </recommendedName>
</protein>
<dbReference type="PANTHER" id="PTHR15644">
    <property type="entry name" value="OSTEOPETROSIS ASSOCIATED TRANSMEMBRANE PROTEIN 1"/>
    <property type="match status" value="1"/>
</dbReference>
<feature type="transmembrane region" description="Helical" evidence="1">
    <location>
        <begin position="6"/>
        <end position="24"/>
    </location>
</feature>
<organism evidence="2 3">
    <name type="scientific">Cimex lectularius</name>
    <name type="common">Bed bug</name>
    <name type="synonym">Acanthia lectularia</name>
    <dbReference type="NCBI Taxonomy" id="79782"/>
    <lineage>
        <taxon>Eukaryota</taxon>
        <taxon>Metazoa</taxon>
        <taxon>Ecdysozoa</taxon>
        <taxon>Arthropoda</taxon>
        <taxon>Hexapoda</taxon>
        <taxon>Insecta</taxon>
        <taxon>Pterygota</taxon>
        <taxon>Neoptera</taxon>
        <taxon>Paraneoptera</taxon>
        <taxon>Hemiptera</taxon>
        <taxon>Heteroptera</taxon>
        <taxon>Panheteroptera</taxon>
        <taxon>Cimicomorpha</taxon>
        <taxon>Cimicidae</taxon>
        <taxon>Cimex</taxon>
    </lineage>
</organism>
<keyword evidence="1" id="KW-0472">Membrane</keyword>
<evidence type="ECO:0000313" key="3">
    <source>
        <dbReference type="Proteomes" id="UP000494040"/>
    </source>
</evidence>
<dbReference type="RefSeq" id="XP_014240038.1">
    <property type="nucleotide sequence ID" value="XM_014384552.2"/>
</dbReference>
<reference evidence="2" key="1">
    <citation type="submission" date="2022-01" db="UniProtKB">
        <authorList>
            <consortium name="EnsemblMetazoa"/>
        </authorList>
    </citation>
    <scope>IDENTIFICATION</scope>
</reference>
<evidence type="ECO:0008006" key="4">
    <source>
        <dbReference type="Google" id="ProtNLM"/>
    </source>
</evidence>
<accession>A0A8I6R7R6</accession>
<name>A0A8I6R7R6_CIMLE</name>
<keyword evidence="3" id="KW-1185">Reference proteome</keyword>
<dbReference type="OrthoDB" id="8021850at2759"/>
<proteinExistence type="predicted"/>
<dbReference type="AlphaFoldDB" id="A0A8I6R7R6"/>
<dbReference type="Pfam" id="PF09777">
    <property type="entry name" value="OSTMP1"/>
    <property type="match status" value="1"/>
</dbReference>
<dbReference type="PANTHER" id="PTHR15644:SF2">
    <property type="entry name" value="OSTEOPETROSIS-ASSOCIATED TRANSMEMBRANE PROTEIN 1"/>
    <property type="match status" value="1"/>
</dbReference>
<feature type="transmembrane region" description="Helical" evidence="1">
    <location>
        <begin position="224"/>
        <end position="247"/>
    </location>
</feature>